<evidence type="ECO:0000313" key="3">
    <source>
        <dbReference type="Proteomes" id="UP001152622"/>
    </source>
</evidence>
<protein>
    <submittedName>
        <fullName evidence="2">Uncharacterized protein</fullName>
    </submittedName>
</protein>
<dbReference type="Proteomes" id="UP001152622">
    <property type="component" value="Chromosome 1"/>
</dbReference>
<organism evidence="2 3">
    <name type="scientific">Synaphobranchus kaupii</name>
    <name type="common">Kaup's arrowtooth eel</name>
    <dbReference type="NCBI Taxonomy" id="118154"/>
    <lineage>
        <taxon>Eukaryota</taxon>
        <taxon>Metazoa</taxon>
        <taxon>Chordata</taxon>
        <taxon>Craniata</taxon>
        <taxon>Vertebrata</taxon>
        <taxon>Euteleostomi</taxon>
        <taxon>Actinopterygii</taxon>
        <taxon>Neopterygii</taxon>
        <taxon>Teleostei</taxon>
        <taxon>Anguilliformes</taxon>
        <taxon>Synaphobranchidae</taxon>
        <taxon>Synaphobranchus</taxon>
    </lineage>
</organism>
<evidence type="ECO:0000256" key="1">
    <source>
        <dbReference type="SAM" id="MobiDB-lite"/>
    </source>
</evidence>
<dbReference type="EMBL" id="JAINUF010000001">
    <property type="protein sequence ID" value="KAJ8382512.1"/>
    <property type="molecule type" value="Genomic_DNA"/>
</dbReference>
<keyword evidence="3" id="KW-1185">Reference proteome</keyword>
<evidence type="ECO:0000313" key="2">
    <source>
        <dbReference type="EMBL" id="KAJ8382512.1"/>
    </source>
</evidence>
<accession>A0A9Q1JG61</accession>
<proteinExistence type="predicted"/>
<dbReference type="AlphaFoldDB" id="A0A9Q1JG61"/>
<dbReference type="OrthoDB" id="9836629at2759"/>
<sequence>MALLAPPIPGQPLLSLDKIVGGEPSYMTSILKGSVPDWQKWHPAELGREPWRMRAEPEEPTGTASSELGLATGPGDTELGKLPEHPCSSEPSCPKGPLYYCPLICPRGSRPAAQLIPLPVPLPLLPNFPVPYYPALALPLPSCPVQACPQGRYSGFSRWQNYPSVALQHPAPRLCSLKYCPVLPEECRTSDPREKSKFKEGLKVRHKATGGRTRIFGQPDSEGRRAGGWWRGGGGQAVADRALSEYSHIMESLGSEVTGRSEAMEEERGKFTEYLNQLCQQKEFVTQVLALIDMRCVWSLLAPDMDTRVTHKHAETVDGETHPP</sequence>
<comment type="caution">
    <text evidence="2">The sequence shown here is derived from an EMBL/GenBank/DDBJ whole genome shotgun (WGS) entry which is preliminary data.</text>
</comment>
<reference evidence="2" key="1">
    <citation type="journal article" date="2023" name="Science">
        <title>Genome structures resolve the early diversification of teleost fishes.</title>
        <authorList>
            <person name="Parey E."/>
            <person name="Louis A."/>
            <person name="Montfort J."/>
            <person name="Bouchez O."/>
            <person name="Roques C."/>
            <person name="Iampietro C."/>
            <person name="Lluch J."/>
            <person name="Castinel A."/>
            <person name="Donnadieu C."/>
            <person name="Desvignes T."/>
            <person name="Floi Bucao C."/>
            <person name="Jouanno E."/>
            <person name="Wen M."/>
            <person name="Mejri S."/>
            <person name="Dirks R."/>
            <person name="Jansen H."/>
            <person name="Henkel C."/>
            <person name="Chen W.J."/>
            <person name="Zahm M."/>
            <person name="Cabau C."/>
            <person name="Klopp C."/>
            <person name="Thompson A.W."/>
            <person name="Robinson-Rechavi M."/>
            <person name="Braasch I."/>
            <person name="Lecointre G."/>
            <person name="Bobe J."/>
            <person name="Postlethwait J.H."/>
            <person name="Berthelot C."/>
            <person name="Roest Crollius H."/>
            <person name="Guiguen Y."/>
        </authorList>
    </citation>
    <scope>NUCLEOTIDE SEQUENCE</scope>
    <source>
        <strain evidence="2">WJC10195</strain>
    </source>
</reference>
<gene>
    <name evidence="2" type="ORF">SKAU_G00032900</name>
</gene>
<feature type="region of interest" description="Disordered" evidence="1">
    <location>
        <begin position="48"/>
        <end position="92"/>
    </location>
</feature>
<feature type="compositionally biased region" description="Basic and acidic residues" evidence="1">
    <location>
        <begin position="48"/>
        <end position="57"/>
    </location>
</feature>
<name>A0A9Q1JG61_SYNKA</name>